<reference evidence="6 7" key="1">
    <citation type="submission" date="2020-08" db="EMBL/GenBank/DDBJ databases">
        <title>Plant Genome Project.</title>
        <authorList>
            <person name="Zhang R.-G."/>
        </authorList>
    </citation>
    <scope>NUCLEOTIDE SEQUENCE [LARGE SCALE GENOMIC DNA]</scope>
    <source>
        <tissue evidence="6">Rhizome</tissue>
    </source>
</reference>
<evidence type="ECO:0000313" key="6">
    <source>
        <dbReference type="EMBL" id="KAG6472739.1"/>
    </source>
</evidence>
<proteinExistence type="predicted"/>
<dbReference type="Gene3D" id="1.10.600.10">
    <property type="entry name" value="Farnesyl Diphosphate Synthase"/>
    <property type="match status" value="1"/>
</dbReference>
<organism evidence="6 7">
    <name type="scientific">Zingiber officinale</name>
    <name type="common">Ginger</name>
    <name type="synonym">Amomum zingiber</name>
    <dbReference type="NCBI Taxonomy" id="94328"/>
    <lineage>
        <taxon>Eukaryota</taxon>
        <taxon>Viridiplantae</taxon>
        <taxon>Streptophyta</taxon>
        <taxon>Embryophyta</taxon>
        <taxon>Tracheophyta</taxon>
        <taxon>Spermatophyta</taxon>
        <taxon>Magnoliopsida</taxon>
        <taxon>Liliopsida</taxon>
        <taxon>Zingiberales</taxon>
        <taxon>Zingiberaceae</taxon>
        <taxon>Zingiber</taxon>
    </lineage>
</organism>
<evidence type="ECO:0000259" key="5">
    <source>
        <dbReference type="Pfam" id="PF03936"/>
    </source>
</evidence>
<dbReference type="EMBL" id="JACMSC010000020">
    <property type="protein sequence ID" value="KAG6472739.1"/>
    <property type="molecule type" value="Genomic_DNA"/>
</dbReference>
<dbReference type="GO" id="GO:0010333">
    <property type="term" value="F:terpene synthase activity"/>
    <property type="evidence" value="ECO:0007669"/>
    <property type="project" value="InterPro"/>
</dbReference>
<dbReference type="InterPro" id="IPR005630">
    <property type="entry name" value="Terpene_synthase_metal-bd"/>
</dbReference>
<dbReference type="Pfam" id="PF03936">
    <property type="entry name" value="Terpene_synth_C"/>
    <property type="match status" value="1"/>
</dbReference>
<comment type="caution">
    <text evidence="6">The sequence shown here is derived from an EMBL/GenBank/DDBJ whole genome shotgun (WGS) entry which is preliminary data.</text>
</comment>
<sequence length="151" mass="17499">MDDYMKIATITCGVPTVLMHTYFLLGHCAKDDLCEDLSSLISCPARILHLWDDLGSAKDEKQNGRDGSLLACMMKEKPHWSLEVAKEKVMQMIDKAWEELNKESFRSSTSTFSQEFVRACLNIARMVRVMYNYNEDHNLPMLKEYINLYMC</sequence>
<evidence type="ECO:0000256" key="2">
    <source>
        <dbReference type="ARBA" id="ARBA00022723"/>
    </source>
</evidence>
<dbReference type="PANTHER" id="PTHR31225:SF0">
    <property type="entry name" value="S-(+)-LINALOOL SYNTHASE, CHLOROPLASTIC"/>
    <property type="match status" value="1"/>
</dbReference>
<dbReference type="SUPFAM" id="SSF48576">
    <property type="entry name" value="Terpenoid synthases"/>
    <property type="match status" value="1"/>
</dbReference>
<evidence type="ECO:0000256" key="1">
    <source>
        <dbReference type="ARBA" id="ARBA00001946"/>
    </source>
</evidence>
<gene>
    <name evidence="6" type="ORF">ZIOFF_070216</name>
</gene>
<dbReference type="InterPro" id="IPR050148">
    <property type="entry name" value="Terpene_synthase-like"/>
</dbReference>
<evidence type="ECO:0000313" key="7">
    <source>
        <dbReference type="Proteomes" id="UP000734854"/>
    </source>
</evidence>
<dbReference type="Proteomes" id="UP000734854">
    <property type="component" value="Unassembled WGS sequence"/>
</dbReference>
<protein>
    <recommendedName>
        <fullName evidence="5">Terpene synthase metal-binding domain-containing protein</fullName>
    </recommendedName>
</protein>
<keyword evidence="3" id="KW-0460">Magnesium</keyword>
<keyword evidence="2" id="KW-0479">Metal-binding</keyword>
<dbReference type="AlphaFoldDB" id="A0A8J5CC98"/>
<evidence type="ECO:0000256" key="3">
    <source>
        <dbReference type="ARBA" id="ARBA00022842"/>
    </source>
</evidence>
<dbReference type="PANTHER" id="PTHR31225">
    <property type="entry name" value="OS04G0344100 PROTEIN-RELATED"/>
    <property type="match status" value="1"/>
</dbReference>
<dbReference type="GO" id="GO:0000287">
    <property type="term" value="F:magnesium ion binding"/>
    <property type="evidence" value="ECO:0007669"/>
    <property type="project" value="InterPro"/>
</dbReference>
<keyword evidence="7" id="KW-1185">Reference proteome</keyword>
<evidence type="ECO:0000256" key="4">
    <source>
        <dbReference type="ARBA" id="ARBA00023239"/>
    </source>
</evidence>
<accession>A0A8J5CC98</accession>
<keyword evidence="4" id="KW-0456">Lyase</keyword>
<dbReference type="GO" id="GO:0016114">
    <property type="term" value="P:terpenoid biosynthetic process"/>
    <property type="evidence" value="ECO:0007669"/>
    <property type="project" value="InterPro"/>
</dbReference>
<name>A0A8J5CC98_ZINOF</name>
<dbReference type="InterPro" id="IPR008949">
    <property type="entry name" value="Isoprenoid_synthase_dom_sf"/>
</dbReference>
<feature type="domain" description="Terpene synthase metal-binding" evidence="5">
    <location>
        <begin position="1"/>
        <end position="99"/>
    </location>
</feature>
<comment type="cofactor">
    <cofactor evidence="1">
        <name>Mg(2+)</name>
        <dbReference type="ChEBI" id="CHEBI:18420"/>
    </cofactor>
</comment>